<protein>
    <submittedName>
        <fullName evidence="3">SycD/LcrH family type III secretion system chaperone</fullName>
    </submittedName>
</protein>
<gene>
    <name evidence="3" type="ORF">K6K13_16240</name>
</gene>
<evidence type="ECO:0000256" key="1">
    <source>
        <dbReference type="ARBA" id="ARBA00010244"/>
    </source>
</evidence>
<keyword evidence="4" id="KW-1185">Reference proteome</keyword>
<dbReference type="Pfam" id="PF07720">
    <property type="entry name" value="TPR_3"/>
    <property type="match status" value="2"/>
</dbReference>
<dbReference type="SUPFAM" id="SSF48452">
    <property type="entry name" value="TPR-like"/>
    <property type="match status" value="1"/>
</dbReference>
<dbReference type="InterPro" id="IPR005415">
    <property type="entry name" value="T3SS_Ca_resp_chp_LcrH/SycD"/>
</dbReference>
<dbReference type="InterPro" id="IPR011990">
    <property type="entry name" value="TPR-like_helical_dom_sf"/>
</dbReference>
<dbReference type="PRINTS" id="PR01595">
    <property type="entry name" value="SYCDCHAPRONE"/>
</dbReference>
<dbReference type="RefSeq" id="WP_222157916.1">
    <property type="nucleotide sequence ID" value="NZ_CP081864.1"/>
</dbReference>
<reference evidence="3 4" key="1">
    <citation type="submission" date="2021-08" db="EMBL/GenBank/DDBJ databases">
        <title>Culture and genomic analysis of Symbiopectobacterium purcellii sp. nov. gen. nov., isolated from the leafhopper Empoasca decipiens.</title>
        <authorList>
            <person name="Nadal-Jimenez P."/>
            <person name="Siozios S."/>
            <person name="Halliday N."/>
            <person name="Camara M."/>
            <person name="Hurst G.D.D."/>
        </authorList>
    </citation>
    <scope>NUCLEOTIDE SEQUENCE [LARGE SCALE GENOMIC DNA]</scope>
    <source>
        <strain evidence="3 4">SyEd1</strain>
    </source>
</reference>
<evidence type="ECO:0000256" key="2">
    <source>
        <dbReference type="ARBA" id="ARBA00023186"/>
    </source>
</evidence>
<evidence type="ECO:0000313" key="3">
    <source>
        <dbReference type="EMBL" id="QZN94803.1"/>
    </source>
</evidence>
<dbReference type="NCBIfam" id="TIGR02552">
    <property type="entry name" value="LcrH_SycD"/>
    <property type="match status" value="1"/>
</dbReference>
<comment type="similarity">
    <text evidence="1">Belongs to the LcrH/SycD chaperone family.</text>
</comment>
<dbReference type="EMBL" id="CP081864">
    <property type="protein sequence ID" value="QZN94803.1"/>
    <property type="molecule type" value="Genomic_DNA"/>
</dbReference>
<proteinExistence type="inferred from homology"/>
<dbReference type="Gene3D" id="1.25.40.10">
    <property type="entry name" value="Tetratricopeptide repeat domain"/>
    <property type="match status" value="1"/>
</dbReference>
<sequence>MEQNTGAITEQEATLLMTATLEHGATLKEIHGITDDMMENVYAYAYQAYKNGQLDEAENLFHFLCLYDLKNPDYFIGLGAVNQVKKNYSKACDFYSLAYVMADSDFNPVFYSGQCQLLMGNVVKALQCFDIICSRCEDSSLVAKAKAYMSTIRQNMGESEALNDAEPSEETV</sequence>
<name>A0ABX9AJ36_9ENTR</name>
<dbReference type="InterPro" id="IPR011716">
    <property type="entry name" value="TPR-3"/>
</dbReference>
<evidence type="ECO:0000313" key="4">
    <source>
        <dbReference type="Proteomes" id="UP000825886"/>
    </source>
</evidence>
<dbReference type="PIRSF" id="PIRSF003165">
    <property type="entry name" value="Chaperone_SicA"/>
    <property type="match status" value="1"/>
</dbReference>
<organism evidence="3 4">
    <name type="scientific">Symbiopectobacterium purcellii</name>
    <dbReference type="NCBI Taxonomy" id="2871826"/>
    <lineage>
        <taxon>Bacteria</taxon>
        <taxon>Pseudomonadati</taxon>
        <taxon>Pseudomonadota</taxon>
        <taxon>Gammaproteobacteria</taxon>
        <taxon>Enterobacterales</taxon>
        <taxon>Enterobacteriaceae</taxon>
    </lineage>
</organism>
<dbReference type="InterPro" id="IPR016379">
    <property type="entry name" value="T3SS_Ca_resp_chp_LcrH/SycD_sub"/>
</dbReference>
<keyword evidence="2" id="KW-0143">Chaperone</keyword>
<accession>A0ABX9AJ36</accession>
<dbReference type="Proteomes" id="UP000825886">
    <property type="component" value="Chromosome"/>
</dbReference>